<evidence type="ECO:0000313" key="3">
    <source>
        <dbReference type="Proteomes" id="UP001358586"/>
    </source>
</evidence>
<dbReference type="Proteomes" id="UP001358586">
    <property type="component" value="Chromosome 5"/>
</dbReference>
<gene>
    <name evidence="2" type="ORF">PVK06_016614</name>
</gene>
<evidence type="ECO:0000256" key="1">
    <source>
        <dbReference type="SAM" id="MobiDB-lite"/>
    </source>
</evidence>
<comment type="caution">
    <text evidence="2">The sequence shown here is derived from an EMBL/GenBank/DDBJ whole genome shotgun (WGS) entry which is preliminary data.</text>
</comment>
<sequence>MSSSHNFDTSIYDQPARSNTSESLFNTPTGRNRYDRLRHKQLVPYKCLSLPVLDVLHLATVVTTYFRNSGWIGNFDIAHCAYYELVLEFYSAFHFQRHIQISLDTPGVVKFWLLDLYVACQVDLLDARYLDLMGLLLGTPSSFCFVAPSVRSTPAEQVFRLQNQNEIPTQAQPSMTIEQRLERIEARLDTFGQQLAELIVIIRERQ</sequence>
<organism evidence="2 3">
    <name type="scientific">Gossypium arboreum</name>
    <name type="common">Tree cotton</name>
    <name type="synonym">Gossypium nanking</name>
    <dbReference type="NCBI Taxonomy" id="29729"/>
    <lineage>
        <taxon>Eukaryota</taxon>
        <taxon>Viridiplantae</taxon>
        <taxon>Streptophyta</taxon>
        <taxon>Embryophyta</taxon>
        <taxon>Tracheophyta</taxon>
        <taxon>Spermatophyta</taxon>
        <taxon>Magnoliopsida</taxon>
        <taxon>eudicotyledons</taxon>
        <taxon>Gunneridae</taxon>
        <taxon>Pentapetalae</taxon>
        <taxon>rosids</taxon>
        <taxon>malvids</taxon>
        <taxon>Malvales</taxon>
        <taxon>Malvaceae</taxon>
        <taxon>Malvoideae</taxon>
        <taxon>Gossypium</taxon>
    </lineage>
</organism>
<protein>
    <submittedName>
        <fullName evidence="2">Uncharacterized protein</fullName>
    </submittedName>
</protein>
<dbReference type="EMBL" id="JARKNE010000005">
    <property type="protein sequence ID" value="KAK5832811.1"/>
    <property type="molecule type" value="Genomic_DNA"/>
</dbReference>
<proteinExistence type="predicted"/>
<reference evidence="2 3" key="1">
    <citation type="submission" date="2023-03" db="EMBL/GenBank/DDBJ databases">
        <title>WGS of Gossypium arboreum.</title>
        <authorList>
            <person name="Yu D."/>
        </authorList>
    </citation>
    <scope>NUCLEOTIDE SEQUENCE [LARGE SCALE GENOMIC DNA]</scope>
    <source>
        <tissue evidence="2">Leaf</tissue>
    </source>
</reference>
<accession>A0ABR0Q0P1</accession>
<feature type="region of interest" description="Disordered" evidence="1">
    <location>
        <begin position="1"/>
        <end position="27"/>
    </location>
</feature>
<evidence type="ECO:0000313" key="2">
    <source>
        <dbReference type="EMBL" id="KAK5832811.1"/>
    </source>
</evidence>
<keyword evidence="3" id="KW-1185">Reference proteome</keyword>
<name>A0ABR0Q0P1_GOSAR</name>